<keyword evidence="4 11" id="KW-1133">Transmembrane helix</keyword>
<comment type="subcellular location">
    <subcellularLocation>
        <location evidence="1">Endomembrane system</location>
        <topology evidence="1">Multi-pass membrane protein</topology>
    </subcellularLocation>
</comment>
<reference evidence="14" key="1">
    <citation type="journal article" date="2020" name="Fungal Divers.">
        <title>Resolving the Mortierellaceae phylogeny through synthesis of multi-gene phylogenetics and phylogenomics.</title>
        <authorList>
            <person name="Vandepol N."/>
            <person name="Liber J."/>
            <person name="Desiro A."/>
            <person name="Na H."/>
            <person name="Kennedy M."/>
            <person name="Barry K."/>
            <person name="Grigoriev I.V."/>
            <person name="Miller A.N."/>
            <person name="O'Donnell K."/>
            <person name="Stajich J.E."/>
            <person name="Bonito G."/>
        </authorList>
    </citation>
    <scope>NUCLEOTIDE SEQUENCE</scope>
    <source>
        <strain evidence="14">NRRL 2769</strain>
    </source>
</reference>
<evidence type="ECO:0000256" key="3">
    <source>
        <dbReference type="ARBA" id="ARBA00022692"/>
    </source>
</evidence>
<feature type="domain" description="Palmitoyltransferase DHHC" evidence="13">
    <location>
        <begin position="339"/>
        <end position="474"/>
    </location>
</feature>
<proteinExistence type="inferred from homology"/>
<dbReference type="GO" id="GO:0019706">
    <property type="term" value="F:protein-cysteine S-palmitoyltransferase activity"/>
    <property type="evidence" value="ECO:0007669"/>
    <property type="project" value="UniProtKB-EC"/>
</dbReference>
<comment type="domain">
    <text evidence="11">The DHHC domain is required for palmitoyltransferase activity.</text>
</comment>
<feature type="transmembrane region" description="Helical" evidence="11">
    <location>
        <begin position="437"/>
        <end position="461"/>
    </location>
</feature>
<keyword evidence="3 11" id="KW-0812">Transmembrane</keyword>
<evidence type="ECO:0000256" key="1">
    <source>
        <dbReference type="ARBA" id="ARBA00004127"/>
    </source>
</evidence>
<evidence type="ECO:0000256" key="6">
    <source>
        <dbReference type="ARBA" id="ARBA00023139"/>
    </source>
</evidence>
<gene>
    <name evidence="14" type="primary">ZDHHC14</name>
    <name evidence="14" type="ORF">BGZ80_010654</name>
</gene>
<comment type="catalytic activity">
    <reaction evidence="10 11">
        <text>L-cysteinyl-[protein] + hexadecanoyl-CoA = S-hexadecanoyl-L-cysteinyl-[protein] + CoA</text>
        <dbReference type="Rhea" id="RHEA:36683"/>
        <dbReference type="Rhea" id="RHEA-COMP:10131"/>
        <dbReference type="Rhea" id="RHEA-COMP:11032"/>
        <dbReference type="ChEBI" id="CHEBI:29950"/>
        <dbReference type="ChEBI" id="CHEBI:57287"/>
        <dbReference type="ChEBI" id="CHEBI:57379"/>
        <dbReference type="ChEBI" id="CHEBI:74151"/>
        <dbReference type="EC" id="2.3.1.225"/>
    </reaction>
</comment>
<dbReference type="GO" id="GO:0005794">
    <property type="term" value="C:Golgi apparatus"/>
    <property type="evidence" value="ECO:0007669"/>
    <property type="project" value="TreeGrafter"/>
</dbReference>
<dbReference type="GO" id="GO:0006612">
    <property type="term" value="P:protein targeting to membrane"/>
    <property type="evidence" value="ECO:0007669"/>
    <property type="project" value="TreeGrafter"/>
</dbReference>
<sequence length="497" mass="54875">MPEGVDTAVLGSGTKTVLEPESAPFQSFQSFFSPQQSTHVGFEQMSMDNHPLSSTTGNIQSTVNDSRANLLISPRPRYTTRSFRGPNSEALSMGAIIDANHSASSLNRGIGSPDNNPSALGTISSIVNRTPEANSEEMEKERLDYQIKGRSHVSIGYSGGLDSDRWTTTTAKGNQHSLGMESIPDDRSSRVTGRHSISKPKMSTSPAATNSSAAISGSSEMLPLSEFLSQTADSDKPDTPSTEGLSRRTDDTELNYPMSPYLWHRLSPAAPVVQAYVFIVAFSSMLKTSWTDPGVIPRGIDGDPPVDPPIERDPSTASYYPPQGQPRLKEVQIGVYTVRLKYCDTCKIYRPPRCSHCRQCDNCVEDEDHHCIWLNNCIGRRNYRYFLIFVTTMSIYAFFTFALCLTQLLLLYHDKRNSAVNPESVSFSKDAMAKAPVAVLVMLYSVIMGLAVGSLAGYHFWLATKNRTTHEQAANPKLYPEERLHGCIMHVKQHTDL</sequence>
<evidence type="ECO:0000256" key="7">
    <source>
        <dbReference type="ARBA" id="ARBA00023288"/>
    </source>
</evidence>
<dbReference type="Pfam" id="PF01529">
    <property type="entry name" value="DHHC"/>
    <property type="match status" value="1"/>
</dbReference>
<keyword evidence="5 11" id="KW-0472">Membrane</keyword>
<feature type="compositionally biased region" description="Low complexity" evidence="12">
    <location>
        <begin position="203"/>
        <end position="216"/>
    </location>
</feature>
<dbReference type="Proteomes" id="UP000703661">
    <property type="component" value="Unassembled WGS sequence"/>
</dbReference>
<evidence type="ECO:0000256" key="2">
    <source>
        <dbReference type="ARBA" id="ARBA00022679"/>
    </source>
</evidence>
<feature type="region of interest" description="Disordered" evidence="12">
    <location>
        <begin position="230"/>
        <end position="252"/>
    </location>
</feature>
<keyword evidence="15" id="KW-1185">Reference proteome</keyword>
<evidence type="ECO:0000256" key="5">
    <source>
        <dbReference type="ARBA" id="ARBA00023136"/>
    </source>
</evidence>
<evidence type="ECO:0000313" key="15">
    <source>
        <dbReference type="Proteomes" id="UP000703661"/>
    </source>
</evidence>
<dbReference type="InterPro" id="IPR039859">
    <property type="entry name" value="PFA4/ZDH16/20/ERF2-like"/>
</dbReference>
<keyword evidence="8 11" id="KW-0012">Acyltransferase</keyword>
<evidence type="ECO:0000256" key="12">
    <source>
        <dbReference type="SAM" id="MobiDB-lite"/>
    </source>
</evidence>
<comment type="similarity">
    <text evidence="9">Belongs to the DHHC palmitoyltransferase family. ERF2/ZDHHC9 subfamily.</text>
</comment>
<dbReference type="AlphaFoldDB" id="A0A9P6SZV0"/>
<dbReference type="InterPro" id="IPR001594">
    <property type="entry name" value="Palmitoyltrfase_DHHC"/>
</dbReference>
<evidence type="ECO:0000256" key="10">
    <source>
        <dbReference type="ARBA" id="ARBA00048048"/>
    </source>
</evidence>
<keyword evidence="7" id="KW-0449">Lipoprotein</keyword>
<comment type="caution">
    <text evidence="14">The sequence shown here is derived from an EMBL/GenBank/DDBJ whole genome shotgun (WGS) entry which is preliminary data.</text>
</comment>
<evidence type="ECO:0000313" key="14">
    <source>
        <dbReference type="EMBL" id="KAG0014093.1"/>
    </source>
</evidence>
<dbReference type="EMBL" id="JAAAID010000765">
    <property type="protein sequence ID" value="KAG0014093.1"/>
    <property type="molecule type" value="Genomic_DNA"/>
</dbReference>
<dbReference type="PANTHER" id="PTHR22883">
    <property type="entry name" value="ZINC FINGER DHHC DOMAIN CONTAINING PROTEIN"/>
    <property type="match status" value="1"/>
</dbReference>
<dbReference type="PROSITE" id="PS50216">
    <property type="entry name" value="DHHC"/>
    <property type="match status" value="1"/>
</dbReference>
<feature type="region of interest" description="Disordered" evidence="12">
    <location>
        <begin position="158"/>
        <end position="216"/>
    </location>
</feature>
<organism evidence="14 15">
    <name type="scientific">Entomortierella chlamydospora</name>
    <dbReference type="NCBI Taxonomy" id="101097"/>
    <lineage>
        <taxon>Eukaryota</taxon>
        <taxon>Fungi</taxon>
        <taxon>Fungi incertae sedis</taxon>
        <taxon>Mucoromycota</taxon>
        <taxon>Mortierellomycotina</taxon>
        <taxon>Mortierellomycetes</taxon>
        <taxon>Mortierellales</taxon>
        <taxon>Mortierellaceae</taxon>
        <taxon>Entomortierella</taxon>
    </lineage>
</organism>
<accession>A0A9P6SZV0</accession>
<feature type="compositionally biased region" description="Polar residues" evidence="12">
    <location>
        <begin position="166"/>
        <end position="177"/>
    </location>
</feature>
<name>A0A9P6SZV0_9FUNG</name>
<evidence type="ECO:0000259" key="13">
    <source>
        <dbReference type="Pfam" id="PF01529"/>
    </source>
</evidence>
<dbReference type="EC" id="2.3.1.225" evidence="11"/>
<evidence type="ECO:0000256" key="8">
    <source>
        <dbReference type="ARBA" id="ARBA00023315"/>
    </source>
</evidence>
<dbReference type="PANTHER" id="PTHR22883:SF43">
    <property type="entry name" value="PALMITOYLTRANSFERASE APP"/>
    <property type="match status" value="1"/>
</dbReference>
<dbReference type="GO" id="GO:0005783">
    <property type="term" value="C:endoplasmic reticulum"/>
    <property type="evidence" value="ECO:0007669"/>
    <property type="project" value="TreeGrafter"/>
</dbReference>
<keyword evidence="6" id="KW-0564">Palmitate</keyword>
<evidence type="ECO:0000256" key="4">
    <source>
        <dbReference type="ARBA" id="ARBA00022989"/>
    </source>
</evidence>
<evidence type="ECO:0000256" key="11">
    <source>
        <dbReference type="RuleBase" id="RU079119"/>
    </source>
</evidence>
<evidence type="ECO:0000256" key="9">
    <source>
        <dbReference type="ARBA" id="ARBA00023463"/>
    </source>
</evidence>
<protein>
    <recommendedName>
        <fullName evidence="11">Palmitoyltransferase</fullName>
        <ecNumber evidence="11">2.3.1.225</ecNumber>
    </recommendedName>
</protein>
<feature type="transmembrane region" description="Helical" evidence="11">
    <location>
        <begin position="385"/>
        <end position="412"/>
    </location>
</feature>
<keyword evidence="2 11" id="KW-0808">Transferase</keyword>